<evidence type="ECO:0000313" key="2">
    <source>
        <dbReference type="EMBL" id="TKY88813.1"/>
    </source>
</evidence>
<dbReference type="RefSeq" id="XP_029740798.1">
    <property type="nucleotide sequence ID" value="XM_029882653.1"/>
</dbReference>
<feature type="transmembrane region" description="Helical" evidence="1">
    <location>
        <begin position="12"/>
        <end position="36"/>
    </location>
</feature>
<keyword evidence="3" id="KW-1185">Reference proteome</keyword>
<evidence type="ECO:0000256" key="1">
    <source>
        <dbReference type="SAM" id="Phobius"/>
    </source>
</evidence>
<reference evidence="2 3" key="1">
    <citation type="submission" date="2019-05" db="EMBL/GenBank/DDBJ databases">
        <title>Sporisorium graminicola CBS 10092 draft sequencing and annotation.</title>
        <authorList>
            <person name="Solano-Gonzalez S."/>
            <person name="Caddick M.X."/>
            <person name="Darby A."/>
        </authorList>
    </citation>
    <scope>NUCLEOTIDE SEQUENCE [LARGE SCALE GENOMIC DNA]</scope>
    <source>
        <strain evidence="2 3">CBS 10092</strain>
    </source>
</reference>
<dbReference type="PANTHER" id="PTHR36205:SF2">
    <property type="entry name" value="MAJOR FACILITATOR SUPERFAMILY TRANSPORTER"/>
    <property type="match status" value="1"/>
</dbReference>
<proteinExistence type="predicted"/>
<keyword evidence="1" id="KW-0472">Membrane</keyword>
<dbReference type="Proteomes" id="UP000306050">
    <property type="component" value="Chromosome SGRAM_13"/>
</dbReference>
<name>A0A4U7KW25_9BASI</name>
<organism evidence="2 3">
    <name type="scientific">Sporisorium graminicola</name>
    <dbReference type="NCBI Taxonomy" id="280036"/>
    <lineage>
        <taxon>Eukaryota</taxon>
        <taxon>Fungi</taxon>
        <taxon>Dikarya</taxon>
        <taxon>Basidiomycota</taxon>
        <taxon>Ustilaginomycotina</taxon>
        <taxon>Ustilaginomycetes</taxon>
        <taxon>Ustilaginales</taxon>
        <taxon>Ustilaginaceae</taxon>
        <taxon>Sporisorium</taxon>
    </lineage>
</organism>
<dbReference type="PANTHER" id="PTHR36205">
    <property type="entry name" value="CHROMOSOME 19, WHOLE GENOME SHOTGUN SEQUENCE"/>
    <property type="match status" value="1"/>
</dbReference>
<dbReference type="EMBL" id="SRRM01000006">
    <property type="protein sequence ID" value="TKY88813.1"/>
    <property type="molecule type" value="Genomic_DNA"/>
</dbReference>
<accession>A0A4U7KW25</accession>
<dbReference type="Pfam" id="PF11885">
    <property type="entry name" value="DUF3405"/>
    <property type="match status" value="2"/>
</dbReference>
<dbReference type="AlphaFoldDB" id="A0A4U7KW25"/>
<dbReference type="InterPro" id="IPR021822">
    <property type="entry name" value="DUF3405"/>
</dbReference>
<dbReference type="OrthoDB" id="3353407at2759"/>
<sequence length="575" mass="64596">MSSSDLLQRLRCWALTLSVAVVAAVIFHSVQIYPWYRLFLAESQPWYLERMPPAAISQQGPCFLPKSAASESPQSEAVAPIGSSREVGSNQHICFHYASRFEPYLAEAWGNTYMDKTQVRLGLQDKAVITNDLLWYANLLAEHDPLQYPHVDWSKLSPSQSCTANQNGIRPNVTRKAEGTKSRTAIVLRLYQHFKWTQDAVLHLRALVWELRTADLPFNVDVHLLLEVKDAASHVAMFSASGRKTILRGSVPIEFWPMVSLWSEKEMTLRYPLYGDFRAGIDAAGSYRGCLLALQRFAVEHSEYDSVVNWEMDTRFTHTYDRLLDSIHTYAYQKSGQTYARWPVQGGDLDSSSKPGAACENKTADVIVFSPVRDPRGSGWYWEYDVQGYPSMRSTPRAASVGTNLWLSRRAVLALENVTANQHQSFFCEAMAPSLVFVPTDLASEGRDDLCAEQIKLVHYPHPVAFKYEASPAKLDQLLNPPRAALSKYHEEAPKDTSYYYTSTIAGKIYTRWQSQVDACIQPLLLHPIKSHSVLGRFRATSNAIWAAHLIHEGKYHSSGGTLNVLATSAKDPGS</sequence>
<keyword evidence="1" id="KW-0812">Transmembrane</keyword>
<gene>
    <name evidence="2" type="ORF">EX895_002054</name>
</gene>
<keyword evidence="1" id="KW-1133">Transmembrane helix</keyword>
<dbReference type="GeneID" id="40724949"/>
<comment type="caution">
    <text evidence="2">The sequence shown here is derived from an EMBL/GenBank/DDBJ whole genome shotgun (WGS) entry which is preliminary data.</text>
</comment>
<evidence type="ECO:0000313" key="3">
    <source>
        <dbReference type="Proteomes" id="UP000306050"/>
    </source>
</evidence>
<dbReference type="KEGG" id="sgra:EX895_002054"/>
<protein>
    <submittedName>
        <fullName evidence="2">Uncharacterized protein</fullName>
    </submittedName>
</protein>